<comment type="catalytic activity">
    <reaction evidence="9">
        <text>L-cysteine + O2 = 3-sulfino-L-alanine + H(+)</text>
        <dbReference type="Rhea" id="RHEA:20441"/>
        <dbReference type="ChEBI" id="CHEBI:15378"/>
        <dbReference type="ChEBI" id="CHEBI:15379"/>
        <dbReference type="ChEBI" id="CHEBI:35235"/>
        <dbReference type="ChEBI" id="CHEBI:61085"/>
        <dbReference type="EC" id="1.13.11.20"/>
    </reaction>
</comment>
<dbReference type="AlphaFoldDB" id="A0AAN8FBT8"/>
<feature type="binding site" evidence="8">
    <location>
        <position position="87"/>
    </location>
    <ligand>
        <name>Fe cation</name>
        <dbReference type="ChEBI" id="CHEBI:24875"/>
        <note>catalytic</note>
    </ligand>
</feature>
<dbReference type="Gene3D" id="2.60.120.10">
    <property type="entry name" value="Jelly Rolls"/>
    <property type="match status" value="1"/>
</dbReference>
<dbReference type="EMBL" id="JAKLMC020000007">
    <property type="protein sequence ID" value="KAK5955361.1"/>
    <property type="molecule type" value="Genomic_DNA"/>
</dbReference>
<gene>
    <name evidence="11" type="ORF">OHC33_004044</name>
</gene>
<dbReference type="GO" id="GO:0008198">
    <property type="term" value="F:ferrous iron binding"/>
    <property type="evidence" value="ECO:0007669"/>
    <property type="project" value="TreeGrafter"/>
</dbReference>
<comment type="cofactor">
    <cofactor evidence="9">
        <name>Fe cation</name>
        <dbReference type="ChEBI" id="CHEBI:24875"/>
    </cofactor>
    <text evidence="9">Binds 1 Fe cation per subunit.</text>
</comment>
<protein>
    <recommendedName>
        <fullName evidence="2 9">Cysteine dioxygenase</fullName>
        <ecNumber evidence="2 9">1.13.11.20</ecNumber>
    </recommendedName>
</protein>
<dbReference type="PANTHER" id="PTHR12918:SF1">
    <property type="entry name" value="CYSTEINE DIOXYGENASE TYPE 1"/>
    <property type="match status" value="1"/>
</dbReference>
<dbReference type="PANTHER" id="PTHR12918">
    <property type="entry name" value="CYSTEINE DIOXYGENASE"/>
    <property type="match status" value="1"/>
</dbReference>
<accession>A0AAN8FBT8</accession>
<evidence type="ECO:0000256" key="3">
    <source>
        <dbReference type="ARBA" id="ARBA00022723"/>
    </source>
</evidence>
<dbReference type="Pfam" id="PF05995">
    <property type="entry name" value="CDO_I"/>
    <property type="match status" value="1"/>
</dbReference>
<evidence type="ECO:0000256" key="1">
    <source>
        <dbReference type="ARBA" id="ARBA00006622"/>
    </source>
</evidence>
<evidence type="ECO:0000256" key="7">
    <source>
        <dbReference type="PIRSR" id="PIRSR610300-50"/>
    </source>
</evidence>
<proteinExistence type="inferred from homology"/>
<evidence type="ECO:0000313" key="12">
    <source>
        <dbReference type="Proteomes" id="UP001316803"/>
    </source>
</evidence>
<dbReference type="InterPro" id="IPR011051">
    <property type="entry name" value="RmlC_Cupin_sf"/>
</dbReference>
<evidence type="ECO:0000313" key="11">
    <source>
        <dbReference type="EMBL" id="KAK5955361.1"/>
    </source>
</evidence>
<keyword evidence="12" id="KW-1185">Reference proteome</keyword>
<dbReference type="CDD" id="cd10548">
    <property type="entry name" value="cupin_CDO"/>
    <property type="match status" value="1"/>
</dbReference>
<evidence type="ECO:0000256" key="2">
    <source>
        <dbReference type="ARBA" id="ARBA00013133"/>
    </source>
</evidence>
<dbReference type="GO" id="GO:0019448">
    <property type="term" value="P:L-cysteine catabolic process"/>
    <property type="evidence" value="ECO:0007669"/>
    <property type="project" value="TreeGrafter"/>
</dbReference>
<sequence length="214" mass="23514">MDGFTDLIGAIGAALGPTSGLDSDEVNHNELIALMEQYQSDEADWSSYALGDTSRNYTRNLVDNTNGKSNILVVVWNAGKGSPIHDHANAHCIMKVLKGDLQETLYSEPEQAGQAPQRLKVTTYGENQVTYISDKIGLHKIENASDTELAISLHLYTPPHAHNYGFNLFDEKTGKKLHIKSAPLYSEHGQVCHSGSTATSGHERAKENHRRSML</sequence>
<dbReference type="InterPro" id="IPR010300">
    <property type="entry name" value="CDO_1"/>
</dbReference>
<evidence type="ECO:0000256" key="8">
    <source>
        <dbReference type="PIRSR" id="PIRSR610300-51"/>
    </source>
</evidence>
<keyword evidence="5 9" id="KW-0560">Oxidoreductase</keyword>
<comment type="similarity">
    <text evidence="1 9">Belongs to the cysteine dioxygenase family.</text>
</comment>
<evidence type="ECO:0000256" key="10">
    <source>
        <dbReference type="SAM" id="MobiDB-lite"/>
    </source>
</evidence>
<dbReference type="SUPFAM" id="SSF51182">
    <property type="entry name" value="RmlC-like cupins"/>
    <property type="match status" value="1"/>
</dbReference>
<reference evidence="11 12" key="1">
    <citation type="submission" date="2022-12" db="EMBL/GenBank/DDBJ databases">
        <title>Genomic features and morphological characterization of a novel Knufia sp. strain isolated from spacecraft assembly facility.</title>
        <authorList>
            <person name="Teixeira M."/>
            <person name="Chander A.M."/>
            <person name="Stajich J.E."/>
            <person name="Venkateswaran K."/>
        </authorList>
    </citation>
    <scope>NUCLEOTIDE SEQUENCE [LARGE SCALE GENOMIC DNA]</scope>
    <source>
        <strain evidence="11 12">FJI-L2-BK-P2</strain>
    </source>
</reference>
<dbReference type="InterPro" id="IPR014710">
    <property type="entry name" value="RmlC-like_jellyroll"/>
</dbReference>
<feature type="binding site" evidence="8">
    <location>
        <position position="139"/>
    </location>
    <ligand>
        <name>Fe cation</name>
        <dbReference type="ChEBI" id="CHEBI:24875"/>
        <note>catalytic</note>
    </ligand>
</feature>
<organism evidence="11 12">
    <name type="scientific">Knufia fluminis</name>
    <dbReference type="NCBI Taxonomy" id="191047"/>
    <lineage>
        <taxon>Eukaryota</taxon>
        <taxon>Fungi</taxon>
        <taxon>Dikarya</taxon>
        <taxon>Ascomycota</taxon>
        <taxon>Pezizomycotina</taxon>
        <taxon>Eurotiomycetes</taxon>
        <taxon>Chaetothyriomycetidae</taxon>
        <taxon>Chaetothyriales</taxon>
        <taxon>Trichomeriaceae</taxon>
        <taxon>Knufia</taxon>
    </lineage>
</organism>
<keyword evidence="7" id="KW-0883">Thioether bond</keyword>
<feature type="cross-link" description="3'-(S-cysteinyl)-tyrosine (Cys-Tyr)" evidence="7">
    <location>
        <begin position="92"/>
        <end position="156"/>
    </location>
</feature>
<keyword evidence="4 9" id="KW-0223">Dioxygenase</keyword>
<evidence type="ECO:0000256" key="9">
    <source>
        <dbReference type="RuleBase" id="RU366010"/>
    </source>
</evidence>
<evidence type="ECO:0000256" key="6">
    <source>
        <dbReference type="ARBA" id="ARBA00023004"/>
    </source>
</evidence>
<dbReference type="EC" id="1.13.11.20" evidence="2 9"/>
<evidence type="ECO:0000256" key="4">
    <source>
        <dbReference type="ARBA" id="ARBA00022964"/>
    </source>
</evidence>
<comment type="caution">
    <text evidence="11">The sequence shown here is derived from an EMBL/GenBank/DDBJ whole genome shotgun (WGS) entry which is preliminary data.</text>
</comment>
<dbReference type="Proteomes" id="UP001316803">
    <property type="component" value="Unassembled WGS sequence"/>
</dbReference>
<name>A0AAN8FBT8_9EURO</name>
<evidence type="ECO:0000256" key="5">
    <source>
        <dbReference type="ARBA" id="ARBA00023002"/>
    </source>
</evidence>
<keyword evidence="3 8" id="KW-0479">Metal-binding</keyword>
<feature type="binding site" evidence="8">
    <location>
        <position position="85"/>
    </location>
    <ligand>
        <name>Fe cation</name>
        <dbReference type="ChEBI" id="CHEBI:24875"/>
        <note>catalytic</note>
    </ligand>
</feature>
<keyword evidence="6 8" id="KW-0408">Iron</keyword>
<feature type="region of interest" description="Disordered" evidence="10">
    <location>
        <begin position="190"/>
        <end position="214"/>
    </location>
</feature>
<dbReference type="GO" id="GO:0017172">
    <property type="term" value="F:cysteine dioxygenase activity"/>
    <property type="evidence" value="ECO:0007669"/>
    <property type="project" value="UniProtKB-UniRule"/>
</dbReference>